<dbReference type="InterPro" id="IPR036969">
    <property type="entry name" value="Citrate_synthase_sf"/>
</dbReference>
<dbReference type="EMBL" id="JBHLXP010000003">
    <property type="protein sequence ID" value="MFC0049451.1"/>
    <property type="molecule type" value="Genomic_DNA"/>
</dbReference>
<dbReference type="Proteomes" id="UP001589813">
    <property type="component" value="Unassembled WGS sequence"/>
</dbReference>
<evidence type="ECO:0000313" key="2">
    <source>
        <dbReference type="Proteomes" id="UP001589813"/>
    </source>
</evidence>
<sequence>MNSSKTNKYAFWDARRGRIVTKIGKWVGGEDVQIRQYSLLHDLFMQKSYMQVLVLNATGRLISAELACWLENNFMVMSYPDARIWCNQVGAFAGQMQASPSAATAAGCLAADSRAYGGSLTSRLAMQFIQRAVQQIQAGMTLEELVSSVPLRHGKPAIIGFARPVSRHDERIEPHRNMTAALRFADGPHLTLANQLSDYLLATYGMGINIGGYTAAFMSDQGFTPDDVYRIKNLCVASGVTACYIDQLQQPQHSFLALQCQDVRYDGIAPRSVPEVEP</sequence>
<evidence type="ECO:0000313" key="1">
    <source>
        <dbReference type="EMBL" id="MFC0049451.1"/>
    </source>
</evidence>
<name>A0ABV6BF03_9GAMM</name>
<keyword evidence="2" id="KW-1185">Reference proteome</keyword>
<comment type="caution">
    <text evidence="1">The sequence shown here is derived from an EMBL/GenBank/DDBJ whole genome shotgun (WGS) entry which is preliminary data.</text>
</comment>
<proteinExistence type="predicted"/>
<gene>
    <name evidence="1" type="ORF">ACFFJP_14235</name>
</gene>
<dbReference type="RefSeq" id="WP_377245309.1">
    <property type="nucleotide sequence ID" value="NZ_JBHLXP010000003.1"/>
</dbReference>
<protein>
    <submittedName>
        <fullName evidence="1">Uncharacterized protein</fullName>
    </submittedName>
</protein>
<accession>A0ABV6BF03</accession>
<organism evidence="1 2">
    <name type="scientific">Rheinheimera tilapiae</name>
    <dbReference type="NCBI Taxonomy" id="875043"/>
    <lineage>
        <taxon>Bacteria</taxon>
        <taxon>Pseudomonadati</taxon>
        <taxon>Pseudomonadota</taxon>
        <taxon>Gammaproteobacteria</taxon>
        <taxon>Chromatiales</taxon>
        <taxon>Chromatiaceae</taxon>
        <taxon>Rheinheimera</taxon>
    </lineage>
</organism>
<dbReference type="SUPFAM" id="SSF48256">
    <property type="entry name" value="Citrate synthase"/>
    <property type="match status" value="1"/>
</dbReference>
<reference evidence="1 2" key="1">
    <citation type="submission" date="2024-09" db="EMBL/GenBank/DDBJ databases">
        <authorList>
            <person name="Sun Q."/>
            <person name="Mori K."/>
        </authorList>
    </citation>
    <scope>NUCLEOTIDE SEQUENCE [LARGE SCALE GENOMIC DNA]</scope>
    <source>
        <strain evidence="1 2">KCTC 23315</strain>
    </source>
</reference>